<sequence length="119" mass="13623">MVVKLQWKLRSGSQGVNHTNIDLIHASNTHSFTVSSDIVLELLEVAINLILYTREIYPQAVFQRRKKYNIPVQDKCVQRRGVVGERRAARQSASHRVPLARHSPALLTYILAKYVRNGF</sequence>
<dbReference type="AlphaFoldDB" id="A0A8J4Y6J0"/>
<keyword evidence="3" id="KW-1185">Reference proteome</keyword>
<gene>
    <name evidence="2" type="primary">mad2l2</name>
    <name evidence="2" type="ORF">GWK47_011099</name>
</gene>
<accession>A0A8J4Y6J0</accession>
<dbReference type="Pfam" id="PF02301">
    <property type="entry name" value="HORMA"/>
    <property type="match status" value="1"/>
</dbReference>
<dbReference type="PANTHER" id="PTHR11842">
    <property type="entry name" value="MITOTIC SPINDLE ASSEMBLY CHECKPOINT PROTEIN MAD2"/>
    <property type="match status" value="1"/>
</dbReference>
<dbReference type="EMBL" id="JACEEZ010019369">
    <property type="protein sequence ID" value="KAG0715805.1"/>
    <property type="molecule type" value="Genomic_DNA"/>
</dbReference>
<protein>
    <submittedName>
        <fullName evidence="2">Mitotic spindle assembly checkpoint protein MAD2B</fullName>
    </submittedName>
</protein>
<dbReference type="InterPro" id="IPR036570">
    <property type="entry name" value="HORMA_dom_sf"/>
</dbReference>
<dbReference type="SUPFAM" id="SSF56019">
    <property type="entry name" value="The spindle assembly checkpoint protein mad2"/>
    <property type="match status" value="1"/>
</dbReference>
<dbReference type="InterPro" id="IPR003511">
    <property type="entry name" value="HORMA_dom"/>
</dbReference>
<dbReference type="PROSITE" id="PS50815">
    <property type="entry name" value="HORMA"/>
    <property type="match status" value="1"/>
</dbReference>
<dbReference type="PANTHER" id="PTHR11842:SF10">
    <property type="entry name" value="MITOTIC SPINDLE ASSEMBLY CHECKPOINT PROTEIN MAD2B"/>
    <property type="match status" value="1"/>
</dbReference>
<name>A0A8J4Y6J0_CHIOP</name>
<dbReference type="Gene3D" id="3.30.900.10">
    <property type="entry name" value="HORMA domain"/>
    <property type="match status" value="1"/>
</dbReference>
<dbReference type="GO" id="GO:0016035">
    <property type="term" value="C:zeta DNA polymerase complex"/>
    <property type="evidence" value="ECO:0007669"/>
    <property type="project" value="TreeGrafter"/>
</dbReference>
<proteinExistence type="predicted"/>
<evidence type="ECO:0000259" key="1">
    <source>
        <dbReference type="PROSITE" id="PS50815"/>
    </source>
</evidence>
<dbReference type="InterPro" id="IPR045091">
    <property type="entry name" value="Mad2-like"/>
</dbReference>
<dbReference type="Proteomes" id="UP000770661">
    <property type="component" value="Unassembled WGS sequence"/>
</dbReference>
<comment type="caution">
    <text evidence="2">The sequence shown here is derived from an EMBL/GenBank/DDBJ whole genome shotgun (WGS) entry which is preliminary data.</text>
</comment>
<organism evidence="2 3">
    <name type="scientific">Chionoecetes opilio</name>
    <name type="common">Atlantic snow crab</name>
    <name type="synonym">Cancer opilio</name>
    <dbReference type="NCBI Taxonomy" id="41210"/>
    <lineage>
        <taxon>Eukaryota</taxon>
        <taxon>Metazoa</taxon>
        <taxon>Ecdysozoa</taxon>
        <taxon>Arthropoda</taxon>
        <taxon>Crustacea</taxon>
        <taxon>Multicrustacea</taxon>
        <taxon>Malacostraca</taxon>
        <taxon>Eumalacostraca</taxon>
        <taxon>Eucarida</taxon>
        <taxon>Decapoda</taxon>
        <taxon>Pleocyemata</taxon>
        <taxon>Brachyura</taxon>
        <taxon>Eubrachyura</taxon>
        <taxon>Majoidea</taxon>
        <taxon>Majidae</taxon>
        <taxon>Chionoecetes</taxon>
    </lineage>
</organism>
<evidence type="ECO:0000313" key="3">
    <source>
        <dbReference type="Proteomes" id="UP000770661"/>
    </source>
</evidence>
<dbReference type="OrthoDB" id="6348539at2759"/>
<reference evidence="2" key="1">
    <citation type="submission" date="2020-07" db="EMBL/GenBank/DDBJ databases">
        <title>The High-quality genome of the commercially important snow crab, Chionoecetes opilio.</title>
        <authorList>
            <person name="Jeong J.-H."/>
            <person name="Ryu S."/>
        </authorList>
    </citation>
    <scope>NUCLEOTIDE SEQUENCE</scope>
    <source>
        <strain evidence="2">MADBK_172401_WGS</strain>
        <tissue evidence="2">Digestive gland</tissue>
    </source>
</reference>
<feature type="domain" description="HORMA" evidence="1">
    <location>
        <begin position="33"/>
        <end position="119"/>
    </location>
</feature>
<evidence type="ECO:0000313" key="2">
    <source>
        <dbReference type="EMBL" id="KAG0715805.1"/>
    </source>
</evidence>